<reference evidence="2 3" key="1">
    <citation type="submission" date="2024-04" db="EMBL/GenBank/DDBJ databases">
        <title>Tritrichomonas musculus Genome.</title>
        <authorList>
            <person name="Alves-Ferreira E."/>
            <person name="Grigg M."/>
            <person name="Lorenzi H."/>
            <person name="Galac M."/>
        </authorList>
    </citation>
    <scope>NUCLEOTIDE SEQUENCE [LARGE SCALE GENOMIC DNA]</scope>
    <source>
        <strain evidence="2 3">EAF2021</strain>
    </source>
</reference>
<name>A0ABR2HVW1_9EUKA</name>
<dbReference type="PRINTS" id="PR00069">
    <property type="entry name" value="ALDKETRDTASE"/>
</dbReference>
<dbReference type="InterPro" id="IPR023210">
    <property type="entry name" value="NADP_OxRdtase_dom"/>
</dbReference>
<dbReference type="Pfam" id="PF00248">
    <property type="entry name" value="Aldo_ket_red"/>
    <property type="match status" value="1"/>
</dbReference>
<organism evidence="2 3">
    <name type="scientific">Tritrichomonas musculus</name>
    <dbReference type="NCBI Taxonomy" id="1915356"/>
    <lineage>
        <taxon>Eukaryota</taxon>
        <taxon>Metamonada</taxon>
        <taxon>Parabasalia</taxon>
        <taxon>Tritrichomonadida</taxon>
        <taxon>Tritrichomonadidae</taxon>
        <taxon>Tritrichomonas</taxon>
    </lineage>
</organism>
<dbReference type="InterPro" id="IPR018170">
    <property type="entry name" value="Aldo/ket_reductase_CS"/>
</dbReference>
<dbReference type="InterPro" id="IPR036812">
    <property type="entry name" value="NAD(P)_OxRdtase_dom_sf"/>
</dbReference>
<dbReference type="EMBL" id="JAPFFF010000023">
    <property type="protein sequence ID" value="KAK8852968.1"/>
    <property type="molecule type" value="Genomic_DNA"/>
</dbReference>
<dbReference type="CDD" id="cd19071">
    <property type="entry name" value="AKR_AKR1-5-like"/>
    <property type="match status" value="1"/>
</dbReference>
<keyword evidence="3" id="KW-1185">Reference proteome</keyword>
<feature type="domain" description="NADP-dependent oxidoreductase" evidence="1">
    <location>
        <begin position="7"/>
        <end position="284"/>
    </location>
</feature>
<gene>
    <name evidence="2" type="ORF">M9Y10_017965</name>
</gene>
<dbReference type="PROSITE" id="PS00063">
    <property type="entry name" value="ALDOKETO_REDUCTASE_3"/>
    <property type="match status" value="1"/>
</dbReference>
<evidence type="ECO:0000313" key="3">
    <source>
        <dbReference type="Proteomes" id="UP001470230"/>
    </source>
</evidence>
<dbReference type="PIRSF" id="PIRSF000097">
    <property type="entry name" value="AKR"/>
    <property type="match status" value="1"/>
</dbReference>
<accession>A0ABR2HVW1</accession>
<dbReference type="InterPro" id="IPR020471">
    <property type="entry name" value="AKR"/>
</dbReference>
<evidence type="ECO:0000259" key="1">
    <source>
        <dbReference type="Pfam" id="PF00248"/>
    </source>
</evidence>
<evidence type="ECO:0000313" key="2">
    <source>
        <dbReference type="EMBL" id="KAK8852968.1"/>
    </source>
</evidence>
<dbReference type="PANTHER" id="PTHR11732">
    <property type="entry name" value="ALDO/KETO REDUCTASE"/>
    <property type="match status" value="1"/>
</dbReference>
<comment type="caution">
    <text evidence="2">The sequence shown here is derived from an EMBL/GenBank/DDBJ whole genome shotgun (WGS) entry which is preliminary data.</text>
</comment>
<dbReference type="Proteomes" id="UP001470230">
    <property type="component" value="Unassembled WGS sequence"/>
</dbReference>
<dbReference type="Gene3D" id="3.20.20.100">
    <property type="entry name" value="NADP-dependent oxidoreductase domain"/>
    <property type="match status" value="1"/>
</dbReference>
<dbReference type="PROSITE" id="PS00062">
    <property type="entry name" value="ALDOKETO_REDUCTASE_2"/>
    <property type="match status" value="1"/>
</dbReference>
<proteinExistence type="predicted"/>
<dbReference type="PROSITE" id="PS00798">
    <property type="entry name" value="ALDOKETO_REDUCTASE_1"/>
    <property type="match status" value="1"/>
</dbReference>
<protein>
    <recommendedName>
        <fullName evidence="1">NADP-dependent oxidoreductase domain-containing protein</fullName>
    </recommendedName>
</protein>
<sequence length="307" mass="35386">MEDIPRIALGTWKSPTTAVTESVRYAIEEAGYRHIDCAKLYNNEKEIGVALNDLLTRGVVKREEIWVTSKLWNTDHSPDLVESACRQTLADLQLEYLDLYLMHWPISFPHVDEFWPFADSTKKKVLLVDIPIIETWKAMEKLVEKKLVKRIGVSNFTIALLEKFLASDIKIHPYANQVEQHLFLQQEALIEFCEKNNIIVEGYRTLGGPMDSRKPSNPVVLDNQALNEIAKETGKTPAQVELKFLLSLAKNNVVLAKSDHHERIKSNIELDFELNDDQIQRLKSQNRCIRLCEVVDRYGVTVFCDHW</sequence>
<dbReference type="SUPFAM" id="SSF51430">
    <property type="entry name" value="NAD(P)-linked oxidoreductase"/>
    <property type="match status" value="1"/>
</dbReference>